<keyword evidence="3" id="KW-1185">Reference proteome</keyword>
<dbReference type="Proteomes" id="UP000463051">
    <property type="component" value="Unassembled WGS sequence"/>
</dbReference>
<dbReference type="GO" id="GO:0016747">
    <property type="term" value="F:acyltransferase activity, transferring groups other than amino-acyl groups"/>
    <property type="evidence" value="ECO:0007669"/>
    <property type="project" value="InterPro"/>
</dbReference>
<evidence type="ECO:0000259" key="1">
    <source>
        <dbReference type="PROSITE" id="PS51186"/>
    </source>
</evidence>
<dbReference type="Pfam" id="PF13673">
    <property type="entry name" value="Acetyltransf_10"/>
    <property type="match status" value="1"/>
</dbReference>
<dbReference type="CDD" id="cd04301">
    <property type="entry name" value="NAT_SF"/>
    <property type="match status" value="1"/>
</dbReference>
<dbReference type="AlphaFoldDB" id="A0A7X2H3H0"/>
<dbReference type="SUPFAM" id="SSF55729">
    <property type="entry name" value="Acyl-CoA N-acyltransferases (Nat)"/>
    <property type="match status" value="1"/>
</dbReference>
<feature type="domain" description="N-acetyltransferase" evidence="1">
    <location>
        <begin position="3"/>
        <end position="132"/>
    </location>
</feature>
<keyword evidence="2" id="KW-0808">Transferase</keyword>
<dbReference type="Gene3D" id="3.40.630.30">
    <property type="match status" value="1"/>
</dbReference>
<dbReference type="EMBL" id="WJXB01000002">
    <property type="protein sequence ID" value="MRN52877.1"/>
    <property type="molecule type" value="Genomic_DNA"/>
</dbReference>
<comment type="caution">
    <text evidence="2">The sequence shown here is derived from an EMBL/GenBank/DDBJ whole genome shotgun (WGS) entry which is preliminary data.</text>
</comment>
<dbReference type="InterPro" id="IPR000182">
    <property type="entry name" value="GNAT_dom"/>
</dbReference>
<sequence length="132" mass="14938">MTITYKINAPLNAAELADVFTSSGINRPVMDLDRLQRMIEYADILVSAWDGEQPVGIARAITDYVFCSYLSDLAVRREYQKQGIGKELINVLRRHLGEEIMLLLLAAPSAMEYYPQLGFEKLVNAFLIPRSK</sequence>
<reference evidence="2 3" key="1">
    <citation type="submission" date="2019-11" db="EMBL/GenBank/DDBJ databases">
        <title>Paenibacillus monticola sp. nov., a novel PGPR strain isolated from mountain sample in China.</title>
        <authorList>
            <person name="Zhao Q."/>
            <person name="Li H.-P."/>
            <person name="Zhang J.-L."/>
        </authorList>
    </citation>
    <scope>NUCLEOTIDE SEQUENCE [LARGE SCALE GENOMIC DNA]</scope>
    <source>
        <strain evidence="2 3">LC-T2</strain>
    </source>
</reference>
<dbReference type="InterPro" id="IPR053144">
    <property type="entry name" value="Acetyltransferase_Butenolide"/>
</dbReference>
<dbReference type="PROSITE" id="PS51186">
    <property type="entry name" value="GNAT"/>
    <property type="match status" value="1"/>
</dbReference>
<evidence type="ECO:0000313" key="3">
    <source>
        <dbReference type="Proteomes" id="UP000463051"/>
    </source>
</evidence>
<accession>A0A7X2H3H0</accession>
<gene>
    <name evidence="2" type="ORF">GJB61_07680</name>
</gene>
<dbReference type="RefSeq" id="WP_154117872.1">
    <property type="nucleotide sequence ID" value="NZ_WJXB01000002.1"/>
</dbReference>
<dbReference type="InterPro" id="IPR016181">
    <property type="entry name" value="Acyl_CoA_acyltransferase"/>
</dbReference>
<dbReference type="PANTHER" id="PTHR43233:SF1">
    <property type="entry name" value="FAMILY N-ACETYLTRANSFERASE, PUTATIVE (AFU_ORTHOLOGUE AFUA_6G03350)-RELATED"/>
    <property type="match status" value="1"/>
</dbReference>
<protein>
    <submittedName>
        <fullName evidence="2">GNAT family N-acetyltransferase</fullName>
    </submittedName>
</protein>
<dbReference type="PANTHER" id="PTHR43233">
    <property type="entry name" value="FAMILY N-ACETYLTRANSFERASE, PUTATIVE (AFU_ORTHOLOGUE AFUA_6G03350)-RELATED"/>
    <property type="match status" value="1"/>
</dbReference>
<organism evidence="2 3">
    <name type="scientific">Paenibacillus monticola</name>
    <dbReference type="NCBI Taxonomy" id="2666075"/>
    <lineage>
        <taxon>Bacteria</taxon>
        <taxon>Bacillati</taxon>
        <taxon>Bacillota</taxon>
        <taxon>Bacilli</taxon>
        <taxon>Bacillales</taxon>
        <taxon>Paenibacillaceae</taxon>
        <taxon>Paenibacillus</taxon>
    </lineage>
</organism>
<proteinExistence type="predicted"/>
<evidence type="ECO:0000313" key="2">
    <source>
        <dbReference type="EMBL" id="MRN52877.1"/>
    </source>
</evidence>
<name>A0A7X2H3H0_9BACL</name>